<dbReference type="OrthoDB" id="581021at2"/>
<dbReference type="AlphaFoldDB" id="C6LEY7"/>
<dbReference type="PROSITE" id="PS51063">
    <property type="entry name" value="HTH_CRP_2"/>
    <property type="match status" value="1"/>
</dbReference>
<feature type="domain" description="HTH crp-type" evidence="5">
    <location>
        <begin position="149"/>
        <end position="212"/>
    </location>
</feature>
<sequence>MIIKDGNGAKKNDNYYFPLSDFFSFDIRPYTSIIRFDSEENLLQEGETPRFLYYLTEGRAKLFLSHGNGRISLINFLDAPCFIGEMELFGAQKTANGVTAITPCICYAIRIRDCKERILSDTKFLRCLCMLLSRKAVGNTCNYSKNQSYSLEVRLADFILLTSCNRMYREKHTEVSEFLGVTYRHLLYVLADFVKRGYLKKTDRGYLIQDMDALRKLAENITGGNTCRK</sequence>
<dbReference type="EMBL" id="ACCL02000009">
    <property type="protein sequence ID" value="EET60726.1"/>
    <property type="molecule type" value="Genomic_DNA"/>
</dbReference>
<evidence type="ECO:0000256" key="2">
    <source>
        <dbReference type="ARBA" id="ARBA00023125"/>
    </source>
</evidence>
<protein>
    <submittedName>
        <fullName evidence="6">Cyclic nucleotide-binding domain protein</fullName>
    </submittedName>
</protein>
<dbReference type="CDD" id="cd00038">
    <property type="entry name" value="CAP_ED"/>
    <property type="match status" value="1"/>
</dbReference>
<evidence type="ECO:0000256" key="1">
    <source>
        <dbReference type="ARBA" id="ARBA00023015"/>
    </source>
</evidence>
<gene>
    <name evidence="6" type="ORF">BRYFOR_07188</name>
</gene>
<proteinExistence type="predicted"/>
<dbReference type="InterPro" id="IPR036390">
    <property type="entry name" value="WH_DNA-bd_sf"/>
</dbReference>
<dbReference type="SUPFAM" id="SSF51206">
    <property type="entry name" value="cAMP-binding domain-like"/>
    <property type="match status" value="1"/>
</dbReference>
<dbReference type="STRING" id="168384.SAMN05660368_02386"/>
<evidence type="ECO:0000256" key="3">
    <source>
        <dbReference type="ARBA" id="ARBA00023163"/>
    </source>
</evidence>
<keyword evidence="7" id="KW-1185">Reference proteome</keyword>
<dbReference type="Pfam" id="PF13545">
    <property type="entry name" value="HTH_Crp_2"/>
    <property type="match status" value="1"/>
</dbReference>
<dbReference type="SUPFAM" id="SSF46785">
    <property type="entry name" value="Winged helix' DNA-binding domain"/>
    <property type="match status" value="1"/>
</dbReference>
<dbReference type="PROSITE" id="PS50042">
    <property type="entry name" value="CNMP_BINDING_3"/>
    <property type="match status" value="1"/>
</dbReference>
<feature type="domain" description="Cyclic nucleotide-binding" evidence="4">
    <location>
        <begin position="36"/>
        <end position="109"/>
    </location>
</feature>
<organism evidence="6 7">
    <name type="scientific">Marvinbryantia formatexigens DSM 14469</name>
    <dbReference type="NCBI Taxonomy" id="478749"/>
    <lineage>
        <taxon>Bacteria</taxon>
        <taxon>Bacillati</taxon>
        <taxon>Bacillota</taxon>
        <taxon>Clostridia</taxon>
        <taxon>Lachnospirales</taxon>
        <taxon>Lachnospiraceae</taxon>
        <taxon>Marvinbryantia</taxon>
    </lineage>
</organism>
<dbReference type="InterPro" id="IPR012318">
    <property type="entry name" value="HTH_CRP"/>
</dbReference>
<dbReference type="RefSeq" id="WP_006861980.1">
    <property type="nucleotide sequence ID" value="NZ_ACCL02000009.1"/>
</dbReference>
<evidence type="ECO:0000313" key="6">
    <source>
        <dbReference type="EMBL" id="EET60726.1"/>
    </source>
</evidence>
<dbReference type="NCBIfam" id="NF007707">
    <property type="entry name" value="PRK10402.1"/>
    <property type="match status" value="1"/>
</dbReference>
<dbReference type="Pfam" id="PF00027">
    <property type="entry name" value="cNMP_binding"/>
    <property type="match status" value="1"/>
</dbReference>
<dbReference type="GO" id="GO:0003677">
    <property type="term" value="F:DNA binding"/>
    <property type="evidence" value="ECO:0007669"/>
    <property type="project" value="UniProtKB-KW"/>
</dbReference>
<dbReference type="InterPro" id="IPR000595">
    <property type="entry name" value="cNMP-bd_dom"/>
</dbReference>
<evidence type="ECO:0000259" key="5">
    <source>
        <dbReference type="PROSITE" id="PS51063"/>
    </source>
</evidence>
<keyword evidence="2" id="KW-0238">DNA-binding</keyword>
<dbReference type="Gene3D" id="2.60.120.10">
    <property type="entry name" value="Jelly Rolls"/>
    <property type="match status" value="1"/>
</dbReference>
<accession>C6LEY7</accession>
<comment type="caution">
    <text evidence="6">The sequence shown here is derived from an EMBL/GenBank/DDBJ whole genome shotgun (WGS) entry which is preliminary data.</text>
</comment>
<evidence type="ECO:0000259" key="4">
    <source>
        <dbReference type="PROSITE" id="PS50042"/>
    </source>
</evidence>
<dbReference type="Proteomes" id="UP000005561">
    <property type="component" value="Unassembled WGS sequence"/>
</dbReference>
<keyword evidence="1" id="KW-0805">Transcription regulation</keyword>
<dbReference type="InterPro" id="IPR018490">
    <property type="entry name" value="cNMP-bd_dom_sf"/>
</dbReference>
<dbReference type="InterPro" id="IPR014710">
    <property type="entry name" value="RmlC-like_jellyroll"/>
</dbReference>
<evidence type="ECO:0000313" key="7">
    <source>
        <dbReference type="Proteomes" id="UP000005561"/>
    </source>
</evidence>
<name>C6LEY7_9FIRM</name>
<dbReference type="eggNOG" id="COG0664">
    <property type="taxonomic scope" value="Bacteria"/>
</dbReference>
<keyword evidence="3" id="KW-0804">Transcription</keyword>
<reference evidence="6" key="1">
    <citation type="submission" date="2009-07" db="EMBL/GenBank/DDBJ databases">
        <authorList>
            <person name="Weinstock G."/>
            <person name="Sodergren E."/>
            <person name="Clifton S."/>
            <person name="Fulton L."/>
            <person name="Fulton B."/>
            <person name="Courtney L."/>
            <person name="Fronick C."/>
            <person name="Harrison M."/>
            <person name="Strong C."/>
            <person name="Farmer C."/>
            <person name="Delahaunty K."/>
            <person name="Markovic C."/>
            <person name="Hall O."/>
            <person name="Minx P."/>
            <person name="Tomlinson C."/>
            <person name="Mitreva M."/>
            <person name="Nelson J."/>
            <person name="Hou S."/>
            <person name="Wollam A."/>
            <person name="Pepin K.H."/>
            <person name="Johnson M."/>
            <person name="Bhonagiri V."/>
            <person name="Nash W.E."/>
            <person name="Warren W."/>
            <person name="Chinwalla A."/>
            <person name="Mardis E.R."/>
            <person name="Wilson R.K."/>
        </authorList>
    </citation>
    <scope>NUCLEOTIDE SEQUENCE [LARGE SCALE GENOMIC DNA]</scope>
    <source>
        <strain evidence="6">DSM 14469</strain>
    </source>
</reference>
<dbReference type="GO" id="GO:0006355">
    <property type="term" value="P:regulation of DNA-templated transcription"/>
    <property type="evidence" value="ECO:0007669"/>
    <property type="project" value="InterPro"/>
</dbReference>